<proteinExistence type="predicted"/>
<reference evidence="1" key="1">
    <citation type="submission" date="2023-01" db="EMBL/GenBank/DDBJ databases">
        <title>Sulfurovum sp. zt1-1 genome assembly.</title>
        <authorList>
            <person name="Wang J."/>
        </authorList>
    </citation>
    <scope>NUCLEOTIDE SEQUENCE</scope>
    <source>
        <strain evidence="1">Zt1-1</strain>
    </source>
</reference>
<accession>A0ABT7QVJ4</accession>
<gene>
    <name evidence="1" type="ORF">PGH07_01555</name>
</gene>
<evidence type="ECO:0000313" key="1">
    <source>
        <dbReference type="EMBL" id="MDM5270859.1"/>
    </source>
</evidence>
<evidence type="ECO:0000313" key="2">
    <source>
        <dbReference type="Proteomes" id="UP001169069"/>
    </source>
</evidence>
<sequence length="76" mass="8748">MQYHVVIEKLCACAKKRNLEQIRSFNSKDEAEEHSYEWADTLNNTFCGRHGFDSVEVDDNFVISVENGSFVEACEI</sequence>
<keyword evidence="2" id="KW-1185">Reference proteome</keyword>
<organism evidence="1 2">
    <name type="scientific">Sulfurovum zhangzhouensis</name>
    <dbReference type="NCBI Taxonomy" id="3019067"/>
    <lineage>
        <taxon>Bacteria</taxon>
        <taxon>Pseudomonadati</taxon>
        <taxon>Campylobacterota</taxon>
        <taxon>Epsilonproteobacteria</taxon>
        <taxon>Campylobacterales</taxon>
        <taxon>Sulfurovaceae</taxon>
        <taxon>Sulfurovum</taxon>
    </lineage>
</organism>
<name>A0ABT7QVJ4_9BACT</name>
<protein>
    <submittedName>
        <fullName evidence="1">Uncharacterized protein</fullName>
    </submittedName>
</protein>
<dbReference type="Proteomes" id="UP001169069">
    <property type="component" value="Unassembled WGS sequence"/>
</dbReference>
<comment type="caution">
    <text evidence="1">The sequence shown here is derived from an EMBL/GenBank/DDBJ whole genome shotgun (WGS) entry which is preliminary data.</text>
</comment>
<dbReference type="EMBL" id="JAQIBD010000001">
    <property type="protein sequence ID" value="MDM5270859.1"/>
    <property type="molecule type" value="Genomic_DNA"/>
</dbReference>
<dbReference type="RefSeq" id="WP_289412135.1">
    <property type="nucleotide sequence ID" value="NZ_JAQIBD010000001.1"/>
</dbReference>